<name>A0A1F5YTD5_9BACT</name>
<reference evidence="1 2" key="1">
    <citation type="journal article" date="2016" name="Nat. Commun.">
        <title>Thousands of microbial genomes shed light on interconnected biogeochemical processes in an aquifer system.</title>
        <authorList>
            <person name="Anantharaman K."/>
            <person name="Brown C.T."/>
            <person name="Hug L.A."/>
            <person name="Sharon I."/>
            <person name="Castelle C.J."/>
            <person name="Probst A.J."/>
            <person name="Thomas B.C."/>
            <person name="Singh A."/>
            <person name="Wilkins M.J."/>
            <person name="Karaoz U."/>
            <person name="Brodie E.L."/>
            <person name="Williams K.H."/>
            <person name="Hubbard S.S."/>
            <person name="Banfield J.F."/>
        </authorList>
    </citation>
    <scope>NUCLEOTIDE SEQUENCE [LARGE SCALE GENOMIC DNA]</scope>
</reference>
<proteinExistence type="predicted"/>
<sequence length="71" mass="8303">MPKVEFISPKWECSRCHSKVEQPVRVVDGKLKATFFYLPQKCPDCGKLLDFYKVLEHYDVETIKKADKVLV</sequence>
<accession>A0A1F5YTD5</accession>
<dbReference type="EMBL" id="MFIX01000140">
    <property type="protein sequence ID" value="OGG03471.1"/>
    <property type="molecule type" value="Genomic_DNA"/>
</dbReference>
<comment type="caution">
    <text evidence="1">The sequence shown here is derived from an EMBL/GenBank/DDBJ whole genome shotgun (WGS) entry which is preliminary data.</text>
</comment>
<protein>
    <submittedName>
        <fullName evidence="1">Uncharacterized protein</fullName>
    </submittedName>
</protein>
<gene>
    <name evidence="1" type="ORF">A3F83_08895</name>
</gene>
<organism evidence="1 2">
    <name type="scientific">Candidatus Glassbacteria bacterium RIFCSPLOWO2_12_FULL_58_11</name>
    <dbReference type="NCBI Taxonomy" id="1817867"/>
    <lineage>
        <taxon>Bacteria</taxon>
        <taxon>Candidatus Glassiibacteriota</taxon>
    </lineage>
</organism>
<evidence type="ECO:0000313" key="1">
    <source>
        <dbReference type="EMBL" id="OGG03471.1"/>
    </source>
</evidence>
<evidence type="ECO:0000313" key="2">
    <source>
        <dbReference type="Proteomes" id="UP000179129"/>
    </source>
</evidence>
<dbReference type="Proteomes" id="UP000179129">
    <property type="component" value="Unassembled WGS sequence"/>
</dbReference>
<dbReference type="AlphaFoldDB" id="A0A1F5YTD5"/>